<protein>
    <recommendedName>
        <fullName evidence="11">Podocalyxin-like protein 2</fullName>
    </recommendedName>
</protein>
<dbReference type="GO" id="GO:0050901">
    <property type="term" value="P:leukocyte tethering or rolling"/>
    <property type="evidence" value="ECO:0007669"/>
    <property type="project" value="TreeGrafter"/>
</dbReference>
<evidence type="ECO:0000256" key="3">
    <source>
        <dbReference type="ARBA" id="ARBA00022729"/>
    </source>
</evidence>
<keyword evidence="3" id="KW-0732">Signal</keyword>
<feature type="region of interest" description="Disordered" evidence="8">
    <location>
        <begin position="358"/>
        <end position="391"/>
    </location>
</feature>
<dbReference type="PANTHER" id="PTHR15594:SF1">
    <property type="entry name" value="PODOCALYXIN-LIKE PROTEIN 2"/>
    <property type="match status" value="1"/>
</dbReference>
<evidence type="ECO:0008006" key="11">
    <source>
        <dbReference type="Google" id="ProtNLM"/>
    </source>
</evidence>
<reference evidence="9" key="4">
    <citation type="submission" date="2025-09" db="UniProtKB">
        <authorList>
            <consortium name="Ensembl"/>
        </authorList>
    </citation>
    <scope>IDENTIFICATION</scope>
</reference>
<dbReference type="AlphaFoldDB" id="A0A6Q2XER2"/>
<feature type="compositionally biased region" description="Polar residues" evidence="8">
    <location>
        <begin position="18"/>
        <end position="35"/>
    </location>
</feature>
<organism evidence="9 10">
    <name type="scientific">Esox lucius</name>
    <name type="common">Northern pike</name>
    <dbReference type="NCBI Taxonomy" id="8010"/>
    <lineage>
        <taxon>Eukaryota</taxon>
        <taxon>Metazoa</taxon>
        <taxon>Chordata</taxon>
        <taxon>Craniata</taxon>
        <taxon>Vertebrata</taxon>
        <taxon>Euteleostomi</taxon>
        <taxon>Actinopterygii</taxon>
        <taxon>Neopterygii</taxon>
        <taxon>Teleostei</taxon>
        <taxon>Protacanthopterygii</taxon>
        <taxon>Esociformes</taxon>
        <taxon>Esocidae</taxon>
        <taxon>Esox</taxon>
    </lineage>
</organism>
<dbReference type="GO" id="GO:0005886">
    <property type="term" value="C:plasma membrane"/>
    <property type="evidence" value="ECO:0007669"/>
    <property type="project" value="UniProtKB-ARBA"/>
</dbReference>
<keyword evidence="6" id="KW-0472">Membrane</keyword>
<evidence type="ECO:0000256" key="2">
    <source>
        <dbReference type="ARBA" id="ARBA00022692"/>
    </source>
</evidence>
<feature type="compositionally biased region" description="Acidic residues" evidence="8">
    <location>
        <begin position="380"/>
        <end position="391"/>
    </location>
</feature>
<evidence type="ECO:0000256" key="8">
    <source>
        <dbReference type="SAM" id="MobiDB-lite"/>
    </source>
</evidence>
<keyword evidence="4" id="KW-0130">Cell adhesion</keyword>
<evidence type="ECO:0000256" key="5">
    <source>
        <dbReference type="ARBA" id="ARBA00022989"/>
    </source>
</evidence>
<feature type="compositionally biased region" description="Basic and acidic residues" evidence="8">
    <location>
        <begin position="59"/>
        <end position="70"/>
    </location>
</feature>
<keyword evidence="5" id="KW-1133">Transmembrane helix</keyword>
<keyword evidence="2" id="KW-0812">Transmembrane</keyword>
<dbReference type="PANTHER" id="PTHR15594">
    <property type="entry name" value="PODOCALYXIN-LIKE PROTEIN 2"/>
    <property type="match status" value="1"/>
</dbReference>
<gene>
    <name evidence="9" type="primary">MCM2</name>
</gene>
<dbReference type="GeneTree" id="ENSGT01150000286951"/>
<reference evidence="10" key="1">
    <citation type="journal article" date="2014" name="PLoS ONE">
        <title>The genome and linkage map of the northern pike (Esox lucius): conserved synteny revealed between the salmonid sister group and the Neoteleostei.</title>
        <authorList>
            <person name="Rondeau E.B."/>
            <person name="Minkley D.R."/>
            <person name="Leong J.S."/>
            <person name="Messmer A.M."/>
            <person name="Jantzen J.R."/>
            <person name="von Schalburg K.R."/>
            <person name="Lemon C."/>
            <person name="Bird N.H."/>
            <person name="Koop B.F."/>
        </authorList>
    </citation>
    <scope>NUCLEOTIDE SEQUENCE</scope>
</reference>
<dbReference type="InterPro" id="IPR013836">
    <property type="entry name" value="CD34/Podocalyxin"/>
</dbReference>
<name>A0A6Q2XER2_ESOLU</name>
<evidence type="ECO:0000313" key="10">
    <source>
        <dbReference type="Proteomes" id="UP000265140"/>
    </source>
</evidence>
<evidence type="ECO:0000313" key="9">
    <source>
        <dbReference type="Ensembl" id="ENSELUP00000052018.2"/>
    </source>
</evidence>
<reference evidence="9" key="2">
    <citation type="submission" date="2020-02" db="EMBL/GenBank/DDBJ databases">
        <title>Esox lucius (northern pike) genome, fEsoLuc1, primary haplotype.</title>
        <authorList>
            <person name="Myers G."/>
            <person name="Karagic N."/>
            <person name="Meyer A."/>
            <person name="Pippel M."/>
            <person name="Reichard M."/>
            <person name="Winkler S."/>
            <person name="Tracey A."/>
            <person name="Sims Y."/>
            <person name="Howe K."/>
            <person name="Rhie A."/>
            <person name="Formenti G."/>
            <person name="Durbin R."/>
            <person name="Fedrigo O."/>
            <person name="Jarvis E.D."/>
        </authorList>
    </citation>
    <scope>NUCLEOTIDE SEQUENCE [LARGE SCALE GENOMIC DNA]</scope>
</reference>
<sequence>MESESSGLPLEPGYNQDLGPTSTTPGAPADSTTLDPQYVPVHGGPEDTLEGTVEVAEELESRHATTEPDTSRPTLPEAGVFPSFGPLQPHNNHMDDREEMEEDEDGVFLGRPGSDLGRGGREEDIIPLTTVPSGSPVPFTVGFIGDSWDRLEEEGFPGRVDQEKERRLEEEKKRRLEEGKEQEVRNGGTELLTEAELLHGSHFSQEVQQVSCVDWRDLSGKGYVVLNMSDNIDCDEFRVESGDRLLELLETAFSKKMNSPQGSWLISLSKPTRQDHQLLITLAGEHGVINSKDVLSMLGEIRRGLHETRAEELHFVENGCHDNPTLDVTGDGGQPEMLEKKKTNNQSTNGLAANTTVVGGSGGELGNSGWQVLVNKPGGEEEDSLEEDTHL</sequence>
<dbReference type="Pfam" id="PF06365">
    <property type="entry name" value="CD34_antigen"/>
    <property type="match status" value="2"/>
</dbReference>
<feature type="region of interest" description="Disordered" evidence="8">
    <location>
        <begin position="1"/>
        <end position="104"/>
    </location>
</feature>
<keyword evidence="7" id="KW-0325">Glycoprotein</keyword>
<accession>A0A6Q2XER2</accession>
<dbReference type="Bgee" id="ENSELUG00000018971">
    <property type="expression patterns" value="Expressed in brain and 10 other cell types or tissues"/>
</dbReference>
<dbReference type="Proteomes" id="UP000265140">
    <property type="component" value="Chromosome 17"/>
</dbReference>
<keyword evidence="10" id="KW-1185">Reference proteome</keyword>
<dbReference type="InterPro" id="IPR042397">
    <property type="entry name" value="PODXL2"/>
</dbReference>
<proteinExistence type="predicted"/>
<evidence type="ECO:0000256" key="4">
    <source>
        <dbReference type="ARBA" id="ARBA00022889"/>
    </source>
</evidence>
<dbReference type="Ensembl" id="ENSELUT00000044538.2">
    <property type="protein sequence ID" value="ENSELUP00000052018.2"/>
    <property type="gene ID" value="ENSELUG00000019000.3"/>
</dbReference>
<evidence type="ECO:0000256" key="6">
    <source>
        <dbReference type="ARBA" id="ARBA00023136"/>
    </source>
</evidence>
<evidence type="ECO:0000256" key="7">
    <source>
        <dbReference type="ARBA" id="ARBA00023180"/>
    </source>
</evidence>
<comment type="subcellular location">
    <subcellularLocation>
        <location evidence="1">Membrane</location>
        <topology evidence="1">Single-pass type I membrane protein</topology>
    </subcellularLocation>
</comment>
<reference evidence="9" key="3">
    <citation type="submission" date="2025-08" db="UniProtKB">
        <authorList>
            <consortium name="Ensembl"/>
        </authorList>
    </citation>
    <scope>IDENTIFICATION</scope>
</reference>
<evidence type="ECO:0000256" key="1">
    <source>
        <dbReference type="ARBA" id="ARBA00004479"/>
    </source>
</evidence>